<dbReference type="FunFam" id="1.10.287.10:FF:000002">
    <property type="entry name" value="30S ribosomal protein S15"/>
    <property type="match status" value="1"/>
</dbReference>
<dbReference type="EMBL" id="LXSF01000004">
    <property type="protein sequence ID" value="OAM16830.1"/>
    <property type="molecule type" value="Genomic_DNA"/>
</dbReference>
<dbReference type="InterPro" id="IPR005290">
    <property type="entry name" value="Ribosomal_uS15_bac-type"/>
</dbReference>
<evidence type="ECO:0000313" key="10">
    <source>
        <dbReference type="Proteomes" id="UP000077589"/>
    </source>
</evidence>
<keyword evidence="2 4" id="KW-0687">Ribonucleoprotein</keyword>
<name>A0A1A9RE67_EIKCO</name>
<dbReference type="AlphaFoldDB" id="A0A1A9RE67"/>
<evidence type="ECO:0000313" key="12">
    <source>
        <dbReference type="Proteomes" id="UP000078103"/>
    </source>
</evidence>
<dbReference type="InterPro" id="IPR000589">
    <property type="entry name" value="Ribosomal_uS15"/>
</dbReference>
<dbReference type="CDD" id="cd00353">
    <property type="entry name" value="Ribosomal_S15p_S13e"/>
    <property type="match status" value="1"/>
</dbReference>
<dbReference type="RefSeq" id="WP_003823508.1">
    <property type="nucleotide sequence ID" value="NZ_CAJPRZ010000055.1"/>
</dbReference>
<dbReference type="EMBL" id="LXSH01000010">
    <property type="protein sequence ID" value="OAM24093.1"/>
    <property type="molecule type" value="Genomic_DNA"/>
</dbReference>
<comment type="function">
    <text evidence="4">Forms an intersubunit bridge (bridge B4) with the 23S rRNA of the 50S subunit in the ribosome.</text>
</comment>
<dbReference type="GO" id="GO:0003735">
    <property type="term" value="F:structural constituent of ribosome"/>
    <property type="evidence" value="ECO:0007669"/>
    <property type="project" value="InterPro"/>
</dbReference>
<evidence type="ECO:0000313" key="8">
    <source>
        <dbReference type="EMBL" id="OAM20520.1"/>
    </source>
</evidence>
<comment type="function">
    <text evidence="4 6">One of the primary rRNA binding proteins, it binds directly to 16S rRNA where it helps nucleate assembly of the platform of the 30S subunit by binding and bridging several RNA helices of the 16S rRNA.</text>
</comment>
<dbReference type="Proteomes" id="UP000078103">
    <property type="component" value="Unassembled WGS sequence"/>
</dbReference>
<comment type="subunit">
    <text evidence="3 4">Part of the 30S ribosomal subunit. Forms a bridge to the 50S subunit in the 70S ribosome, contacting the 23S rRNA.</text>
</comment>
<evidence type="ECO:0000256" key="3">
    <source>
        <dbReference type="ARBA" id="ARBA00064542"/>
    </source>
</evidence>
<dbReference type="EMBL" id="LXSG01000024">
    <property type="protein sequence ID" value="OAM20520.1"/>
    <property type="molecule type" value="Genomic_DNA"/>
</dbReference>
<dbReference type="STRING" id="539.A7P85_05115"/>
<dbReference type="SUPFAM" id="SSF47060">
    <property type="entry name" value="S15/NS1 RNA-binding domain"/>
    <property type="match status" value="1"/>
</dbReference>
<keyword evidence="4 6" id="KW-0694">RNA-binding</keyword>
<evidence type="ECO:0000313" key="7">
    <source>
        <dbReference type="EMBL" id="OAM16830.1"/>
    </source>
</evidence>
<dbReference type="Gene3D" id="1.10.287.10">
    <property type="entry name" value="S15/NS1, RNA-binding"/>
    <property type="match status" value="1"/>
</dbReference>
<comment type="caution">
    <text evidence="7">The sequence shown here is derived from an EMBL/GenBank/DDBJ whole genome shotgun (WGS) entry which is preliminary data.</text>
</comment>
<evidence type="ECO:0000313" key="11">
    <source>
        <dbReference type="Proteomes" id="UP000078003"/>
    </source>
</evidence>
<dbReference type="Gene3D" id="6.10.250.3130">
    <property type="match status" value="1"/>
</dbReference>
<dbReference type="GO" id="GO:0019843">
    <property type="term" value="F:rRNA binding"/>
    <property type="evidence" value="ECO:0007669"/>
    <property type="project" value="UniProtKB-UniRule"/>
</dbReference>
<gene>
    <name evidence="4" type="primary">rpsO</name>
    <name evidence="7" type="ORF">A7P85_05115</name>
    <name evidence="9" type="ORF">A7P89_02245</name>
    <name evidence="8" type="ORF">A7P90_03905</name>
</gene>
<evidence type="ECO:0000256" key="6">
    <source>
        <dbReference type="RuleBase" id="RU004524"/>
    </source>
</evidence>
<dbReference type="GO" id="GO:0022627">
    <property type="term" value="C:cytosolic small ribosomal subunit"/>
    <property type="evidence" value="ECO:0007669"/>
    <property type="project" value="TreeGrafter"/>
</dbReference>
<dbReference type="Proteomes" id="UP000078003">
    <property type="component" value="Unassembled WGS sequence"/>
</dbReference>
<evidence type="ECO:0000256" key="4">
    <source>
        <dbReference type="HAMAP-Rule" id="MF_01343"/>
    </source>
</evidence>
<evidence type="ECO:0000313" key="9">
    <source>
        <dbReference type="EMBL" id="OAM24093.1"/>
    </source>
</evidence>
<protein>
    <recommendedName>
        <fullName evidence="4">Small ribosomal subunit protein uS15</fullName>
    </recommendedName>
</protein>
<dbReference type="GeneID" id="60769617"/>
<reference evidence="10 11" key="1">
    <citation type="submission" date="2016-05" db="EMBL/GenBank/DDBJ databases">
        <title>Draft genome of Corynebacterium afermentans subsp. afermentans LCDC 88199T.</title>
        <authorList>
            <person name="Bernier A.-M."/>
            <person name="Bernard K."/>
        </authorList>
    </citation>
    <scope>NUCLEOTIDE SEQUENCE [LARGE SCALE GENOMIC DNA]</scope>
    <source>
        <strain evidence="11">NML01-0328</strain>
        <strain evidence="10">NML04-0072</strain>
        <strain evidence="12">NML120819</strain>
    </source>
</reference>
<dbReference type="PANTHER" id="PTHR23321">
    <property type="entry name" value="RIBOSOMAL PROTEIN S15, BACTERIAL AND ORGANELLAR"/>
    <property type="match status" value="1"/>
</dbReference>
<dbReference type="SMART" id="SM01387">
    <property type="entry name" value="Ribosomal_S15"/>
    <property type="match status" value="1"/>
</dbReference>
<dbReference type="NCBIfam" id="TIGR00952">
    <property type="entry name" value="S15_bact"/>
    <property type="match status" value="1"/>
</dbReference>
<evidence type="ECO:0000256" key="1">
    <source>
        <dbReference type="ARBA" id="ARBA00022980"/>
    </source>
</evidence>
<dbReference type="InterPro" id="IPR009068">
    <property type="entry name" value="uS15_NS1_RNA-bd_sf"/>
</dbReference>
<evidence type="ECO:0000256" key="5">
    <source>
        <dbReference type="RuleBase" id="RU003919"/>
    </source>
</evidence>
<organism evidence="7 11">
    <name type="scientific">Eikenella corrodens</name>
    <dbReference type="NCBI Taxonomy" id="539"/>
    <lineage>
        <taxon>Bacteria</taxon>
        <taxon>Pseudomonadati</taxon>
        <taxon>Pseudomonadota</taxon>
        <taxon>Betaproteobacteria</taxon>
        <taxon>Neisseriales</taxon>
        <taxon>Neisseriaceae</taxon>
        <taxon>Eikenella</taxon>
    </lineage>
</organism>
<dbReference type="GO" id="GO:0006412">
    <property type="term" value="P:translation"/>
    <property type="evidence" value="ECO:0007669"/>
    <property type="project" value="UniProtKB-UniRule"/>
</dbReference>
<dbReference type="HAMAP" id="MF_01343_B">
    <property type="entry name" value="Ribosomal_uS15_B"/>
    <property type="match status" value="1"/>
</dbReference>
<dbReference type="PANTHER" id="PTHR23321:SF26">
    <property type="entry name" value="SMALL RIBOSOMAL SUBUNIT PROTEIN US15M"/>
    <property type="match status" value="1"/>
</dbReference>
<evidence type="ECO:0000256" key="2">
    <source>
        <dbReference type="ARBA" id="ARBA00023274"/>
    </source>
</evidence>
<keyword evidence="1 4" id="KW-0689">Ribosomal protein</keyword>
<sequence length="89" mass="10371">MALTVEQKAQIIKDFQRKEGDTGSSEVQIALLTFRINDLAPHFKANPKDFHSRRGLLKMVSARRRLLAYLRNTDVDTYRDVITRLNLRK</sequence>
<dbReference type="OrthoDB" id="9799262at2"/>
<dbReference type="Pfam" id="PF00312">
    <property type="entry name" value="Ribosomal_S15"/>
    <property type="match status" value="1"/>
</dbReference>
<comment type="similarity">
    <text evidence="4 5">Belongs to the universal ribosomal protein uS15 family.</text>
</comment>
<accession>A0A1A9RE67</accession>
<dbReference type="Proteomes" id="UP000077589">
    <property type="component" value="Unassembled WGS sequence"/>
</dbReference>
<reference evidence="7" key="2">
    <citation type="submission" date="2016-05" db="EMBL/GenBank/DDBJ databases">
        <authorList>
            <person name="Lavstsen T."/>
            <person name="Jespersen J.S."/>
        </authorList>
    </citation>
    <scope>NUCLEOTIDE SEQUENCE</scope>
    <source>
        <strain evidence="7">NML01-0328</strain>
        <strain evidence="8">NML04-0072</strain>
        <strain evidence="9">NML120819</strain>
    </source>
</reference>
<proteinExistence type="inferred from homology"/>
<keyword evidence="4 6" id="KW-0699">rRNA-binding</keyword>
<dbReference type="PROSITE" id="PS00362">
    <property type="entry name" value="RIBOSOMAL_S15"/>
    <property type="match status" value="1"/>
</dbReference>